<dbReference type="Proteomes" id="UP000017170">
    <property type="component" value="Unassembled WGS sequence"/>
</dbReference>
<protein>
    <submittedName>
        <fullName evidence="1">Uncharacterized protein</fullName>
    </submittedName>
</protein>
<dbReference type="EMBL" id="ATAE01000041">
    <property type="protein sequence ID" value="ERN52026.1"/>
    <property type="molecule type" value="Genomic_DNA"/>
</dbReference>
<accession>U6SN23</accession>
<dbReference type="AlphaFoldDB" id="U6SN23"/>
<name>U6SN23_9BACI</name>
<keyword evidence="2" id="KW-1185">Reference proteome</keyword>
<proteinExistence type="predicted"/>
<reference evidence="1 2" key="1">
    <citation type="journal article" date="2013" name="Genome Announc.">
        <title>Genome Sequence of the Extreme Obligate Alkaliphile Bacillus marmarensis Strain DSM 21297.</title>
        <authorList>
            <person name="Wernick D.G."/>
            <person name="Choi K.Y."/>
            <person name="Tat C.A."/>
            <person name="Lafontaine Rivera J.G."/>
            <person name="Liao J.C."/>
        </authorList>
    </citation>
    <scope>NUCLEOTIDE SEQUENCE [LARGE SCALE GENOMIC DNA]</scope>
    <source>
        <strain evidence="1 2">DSM 21297</strain>
    </source>
</reference>
<evidence type="ECO:0000313" key="1">
    <source>
        <dbReference type="EMBL" id="ERN52026.1"/>
    </source>
</evidence>
<sequence length="43" mass="4794">MNEEAAAAHINRLPDKFLLSLAMNKQMILRVTDKARAPIGICK</sequence>
<comment type="caution">
    <text evidence="1">The sequence shown here is derived from an EMBL/GenBank/DDBJ whole genome shotgun (WGS) entry which is preliminary data.</text>
</comment>
<evidence type="ECO:0000313" key="2">
    <source>
        <dbReference type="Proteomes" id="UP000017170"/>
    </source>
</evidence>
<organism evidence="1 2">
    <name type="scientific">Alkalihalophilus marmarensis DSM 21297</name>
    <dbReference type="NCBI Taxonomy" id="1188261"/>
    <lineage>
        <taxon>Bacteria</taxon>
        <taxon>Bacillati</taxon>
        <taxon>Bacillota</taxon>
        <taxon>Bacilli</taxon>
        <taxon>Bacillales</taxon>
        <taxon>Bacillaceae</taxon>
        <taxon>Alkalihalophilus</taxon>
    </lineage>
</organism>
<gene>
    <name evidence="1" type="ORF">A33I_18205</name>
</gene>